<accession>I3EAI8</accession>
<sequence>MFKGVSLWAGVISGGMAQLQDTQAMASGKMDKKEYAIQTSKNLTGSLGIMAGFEYGAILGSAIIPGAGTIIGSIIGSIIGNRIGNYAGYQAGNILFNNQMLNNSRLLQNVRPTLSEN</sequence>
<dbReference type="STRING" id="796606.BMMGA3_11770"/>
<dbReference type="AlphaFoldDB" id="I3EAI8"/>
<dbReference type="OrthoDB" id="2891040at2"/>
<proteinExistence type="predicted"/>
<keyword evidence="2" id="KW-1185">Reference proteome</keyword>
<evidence type="ECO:0000313" key="2">
    <source>
        <dbReference type="Proteomes" id="UP000027602"/>
    </source>
</evidence>
<dbReference type="eggNOG" id="ENOG50332U1">
    <property type="taxonomic scope" value="Bacteria"/>
</dbReference>
<dbReference type="KEGG" id="bmet:BMMGA3_11770"/>
<organism evidence="1 2">
    <name type="scientific">Bacillus methanolicus (strain MGA3 / ATCC 53907)</name>
    <dbReference type="NCBI Taxonomy" id="796606"/>
    <lineage>
        <taxon>Bacteria</taxon>
        <taxon>Bacillati</taxon>
        <taxon>Bacillota</taxon>
        <taxon>Bacilli</taxon>
        <taxon>Bacillales</taxon>
        <taxon>Bacillaceae</taxon>
        <taxon>Bacillus</taxon>
    </lineage>
</organism>
<name>I3EAI8_BACMM</name>
<dbReference type="EMBL" id="CP007739">
    <property type="protein sequence ID" value="AIE60749.1"/>
    <property type="molecule type" value="Genomic_DNA"/>
</dbReference>
<reference evidence="1 2" key="1">
    <citation type="journal article" date="2015" name="BMC Genomics">
        <title>Transcriptome analysis of thermophilic methylotrophic Bacillus methanolicus MGA3 using RNA-sequencing provides detailed insights into its previously uncharted transcriptional landscape.</title>
        <authorList>
            <person name="Irla M."/>
            <person name="Neshat A."/>
            <person name="Brautaset T."/>
            <person name="Ruckert C."/>
            <person name="Kalinowski J."/>
            <person name="Wendisch V.F."/>
        </authorList>
    </citation>
    <scope>NUCLEOTIDE SEQUENCE [LARGE SCALE GENOMIC DNA]</scope>
    <source>
        <strain evidence="2">MGA3 / ATCC 53907</strain>
    </source>
</reference>
<dbReference type="HOGENOM" id="CLU_2130956_0_0_9"/>
<protein>
    <submittedName>
        <fullName evidence="1">Putative membrane protein</fullName>
    </submittedName>
</protein>
<gene>
    <name evidence="1" type="ORF">BMMGA3_11770</name>
</gene>
<dbReference type="Proteomes" id="UP000027602">
    <property type="component" value="Chromosome"/>
</dbReference>
<dbReference type="RefSeq" id="WP_004435720.1">
    <property type="nucleotide sequence ID" value="NZ_ADWW01000002.1"/>
</dbReference>
<evidence type="ECO:0000313" key="1">
    <source>
        <dbReference type="EMBL" id="AIE60749.1"/>
    </source>
</evidence>